<name>A0A0M0BPN7_9ARCH</name>
<dbReference type="InterPro" id="IPR045254">
    <property type="entry name" value="Nit1/2_C-N_Hydrolase"/>
</dbReference>
<dbReference type="PANTHER" id="PTHR23088:SF27">
    <property type="entry name" value="DEAMINATED GLUTATHIONE AMIDASE"/>
    <property type="match status" value="1"/>
</dbReference>
<dbReference type="InterPro" id="IPR001110">
    <property type="entry name" value="UPF0012_CS"/>
</dbReference>
<reference evidence="3 4" key="1">
    <citation type="submission" date="2015-06" db="EMBL/GenBank/DDBJ databases">
        <title>New insights into the roles of widespread benthic archaea in carbon and nitrogen cycling.</title>
        <authorList>
            <person name="Lazar C.S."/>
            <person name="Baker B.J."/>
            <person name="Seitz K.W."/>
            <person name="Hyde A.S."/>
            <person name="Dick G.J."/>
            <person name="Hinrichs K.-U."/>
            <person name="Teske A.P."/>
        </authorList>
    </citation>
    <scope>NUCLEOTIDE SEQUENCE [LARGE SCALE GENOMIC DNA]</scope>
    <source>
        <strain evidence="3">DG-45</strain>
    </source>
</reference>
<dbReference type="Pfam" id="PF00795">
    <property type="entry name" value="CN_hydrolase"/>
    <property type="match status" value="1"/>
</dbReference>
<dbReference type="Proteomes" id="UP000037210">
    <property type="component" value="Unassembled WGS sequence"/>
</dbReference>
<dbReference type="PROSITE" id="PS50263">
    <property type="entry name" value="CN_HYDROLASE"/>
    <property type="match status" value="1"/>
</dbReference>
<comment type="caution">
    <text evidence="3">The sequence shown here is derived from an EMBL/GenBank/DDBJ whole genome shotgun (WGS) entry which is preliminary data.</text>
</comment>
<evidence type="ECO:0000256" key="1">
    <source>
        <dbReference type="ARBA" id="ARBA00022801"/>
    </source>
</evidence>
<keyword evidence="1 3" id="KW-0378">Hydrolase</keyword>
<dbReference type="Gene3D" id="3.60.110.10">
    <property type="entry name" value="Carbon-nitrogen hydrolase"/>
    <property type="match status" value="1"/>
</dbReference>
<organism evidence="3 4">
    <name type="scientific">miscellaneous Crenarchaeota group-15 archaeon DG-45</name>
    <dbReference type="NCBI Taxonomy" id="1685127"/>
    <lineage>
        <taxon>Archaea</taxon>
        <taxon>Candidatus Bathyarchaeota</taxon>
        <taxon>MCG-15</taxon>
    </lineage>
</organism>
<dbReference type="GO" id="GO:0016811">
    <property type="term" value="F:hydrolase activity, acting on carbon-nitrogen (but not peptide) bonds, in linear amides"/>
    <property type="evidence" value="ECO:0007669"/>
    <property type="project" value="InterPro"/>
</dbReference>
<dbReference type="InterPro" id="IPR036526">
    <property type="entry name" value="C-N_Hydrolase_sf"/>
</dbReference>
<accession>A0A0M0BPN7</accession>
<gene>
    <name evidence="3" type="ORF">AC482_03670</name>
</gene>
<evidence type="ECO:0000259" key="2">
    <source>
        <dbReference type="PROSITE" id="PS50263"/>
    </source>
</evidence>
<protein>
    <submittedName>
        <fullName evidence="3">Hydrolase</fullName>
    </submittedName>
</protein>
<dbReference type="CDD" id="cd07572">
    <property type="entry name" value="nit"/>
    <property type="match status" value="1"/>
</dbReference>
<dbReference type="EMBL" id="LFWZ01000029">
    <property type="protein sequence ID" value="KON30517.1"/>
    <property type="molecule type" value="Genomic_DNA"/>
</dbReference>
<sequence>MNSREDKEVNLGKAERLIDEAAERGAELVGLPEYFNVLGSGREILDNAEDIPGPTIRRLAERARAHGIYLHCGSMPERGGRAGRVFNTNVLLDPRGEIVARYRKIHLFDIAIEGQPVHRESATIQAGDEVVVAETALGPVGLSICYDVRFPELYRRLAVGGAKVFFVPAAFTLYTGKDHWEPLLRARAIENQVYVVAPAQVGTHGGGTRACYGKSMIVDPWGIVLAKAPDRECVIAAEIDLDHLEKIRRELPSLANRAEQLFPC</sequence>
<evidence type="ECO:0000313" key="4">
    <source>
        <dbReference type="Proteomes" id="UP000037210"/>
    </source>
</evidence>
<dbReference type="AlphaFoldDB" id="A0A0M0BPN7"/>
<dbReference type="InterPro" id="IPR003010">
    <property type="entry name" value="C-N_Hydrolase"/>
</dbReference>
<evidence type="ECO:0000313" key="3">
    <source>
        <dbReference type="EMBL" id="KON30517.1"/>
    </source>
</evidence>
<dbReference type="PANTHER" id="PTHR23088">
    <property type="entry name" value="NITRILASE-RELATED"/>
    <property type="match status" value="1"/>
</dbReference>
<dbReference type="SUPFAM" id="SSF56317">
    <property type="entry name" value="Carbon-nitrogen hydrolase"/>
    <property type="match status" value="1"/>
</dbReference>
<proteinExistence type="predicted"/>
<feature type="domain" description="CN hydrolase" evidence="2">
    <location>
        <begin position="1"/>
        <end position="241"/>
    </location>
</feature>
<dbReference type="PROSITE" id="PS01227">
    <property type="entry name" value="UPF0012"/>
    <property type="match status" value="1"/>
</dbReference>